<evidence type="ECO:0000259" key="4">
    <source>
        <dbReference type="PROSITE" id="PS50893"/>
    </source>
</evidence>
<dbReference type="Gene3D" id="3.40.50.300">
    <property type="entry name" value="P-loop containing nucleotide triphosphate hydrolases"/>
    <property type="match status" value="1"/>
</dbReference>
<dbReference type="SMART" id="SM00382">
    <property type="entry name" value="AAA"/>
    <property type="match status" value="1"/>
</dbReference>
<keyword evidence="6" id="KW-1185">Reference proteome</keyword>
<dbReference type="InterPro" id="IPR017871">
    <property type="entry name" value="ABC_transporter-like_CS"/>
</dbReference>
<dbReference type="RefSeq" id="WP_336403944.1">
    <property type="nucleotide sequence ID" value="NZ_JBAPLU010000007.1"/>
</dbReference>
<keyword evidence="1" id="KW-0813">Transport</keyword>
<feature type="domain" description="ABC transporter" evidence="4">
    <location>
        <begin position="8"/>
        <end position="252"/>
    </location>
</feature>
<dbReference type="InterPro" id="IPR003593">
    <property type="entry name" value="AAA+_ATPase"/>
</dbReference>
<dbReference type="Proteomes" id="UP001361570">
    <property type="component" value="Unassembled WGS sequence"/>
</dbReference>
<name>A0ABU8DSG9_9ACTN</name>
<dbReference type="PROSITE" id="PS50893">
    <property type="entry name" value="ABC_TRANSPORTER_2"/>
    <property type="match status" value="1"/>
</dbReference>
<evidence type="ECO:0000256" key="1">
    <source>
        <dbReference type="ARBA" id="ARBA00022448"/>
    </source>
</evidence>
<dbReference type="SUPFAM" id="SSF52540">
    <property type="entry name" value="P-loop containing nucleoside triphosphate hydrolases"/>
    <property type="match status" value="1"/>
</dbReference>
<dbReference type="PANTHER" id="PTHR43776">
    <property type="entry name" value="TRANSPORT ATP-BINDING PROTEIN"/>
    <property type="match status" value="1"/>
</dbReference>
<keyword evidence="3 5" id="KW-0067">ATP-binding</keyword>
<reference evidence="5 6" key="1">
    <citation type="submission" date="2024-03" db="EMBL/GenBank/DDBJ databases">
        <title>Draft genome sequence of Klenkia sp. LSe6-5.</title>
        <authorList>
            <person name="Duangmal K."/>
            <person name="Chantavorakit T."/>
        </authorList>
    </citation>
    <scope>NUCLEOTIDE SEQUENCE [LARGE SCALE GENOMIC DNA]</scope>
    <source>
        <strain evidence="5 6">LSe6-5</strain>
    </source>
</reference>
<dbReference type="CDD" id="cd03257">
    <property type="entry name" value="ABC_NikE_OppD_transporters"/>
    <property type="match status" value="1"/>
</dbReference>
<evidence type="ECO:0000256" key="2">
    <source>
        <dbReference type="ARBA" id="ARBA00022741"/>
    </source>
</evidence>
<evidence type="ECO:0000313" key="6">
    <source>
        <dbReference type="Proteomes" id="UP001361570"/>
    </source>
</evidence>
<protein>
    <submittedName>
        <fullName evidence="5">Dipeptide/oligopeptide/nickel ABC transporter ATP-binding protein</fullName>
    </submittedName>
</protein>
<dbReference type="InterPro" id="IPR027417">
    <property type="entry name" value="P-loop_NTPase"/>
</dbReference>
<accession>A0ABU8DSG9</accession>
<dbReference type="InterPro" id="IPR003439">
    <property type="entry name" value="ABC_transporter-like_ATP-bd"/>
</dbReference>
<comment type="caution">
    <text evidence="5">The sequence shown here is derived from an EMBL/GenBank/DDBJ whole genome shotgun (WGS) entry which is preliminary data.</text>
</comment>
<keyword evidence="2" id="KW-0547">Nucleotide-binding</keyword>
<evidence type="ECO:0000313" key="5">
    <source>
        <dbReference type="EMBL" id="MEI4271807.1"/>
    </source>
</evidence>
<dbReference type="InterPro" id="IPR050319">
    <property type="entry name" value="ABC_transp_ATP-bind"/>
</dbReference>
<dbReference type="PROSITE" id="PS00211">
    <property type="entry name" value="ABC_TRANSPORTER_1"/>
    <property type="match status" value="1"/>
</dbReference>
<sequence>MTTASPVLSADDLWRSYPGTRRRRTRTEALRGVHLALQPGERLGLVGSSGSGKSTLLRCLLALDAPDTGTVTCAGRPVRPGPVRTLRWYRRQVQYVPQDPGSTLDPRMTVGALVAEPLRHLAVPGDHRDAVATALDRVRLSRTLLARRPGELSGGQAQRVALARALAPSPDVLLADEPVSGLDLAVREQVVALLAELSATSGLALLLVSHDLSVVSRLCTRTVVLDEGRVVEDRPTAALVTDPRAPATRALVDAVVRLPA</sequence>
<dbReference type="Pfam" id="PF00005">
    <property type="entry name" value="ABC_tran"/>
    <property type="match status" value="1"/>
</dbReference>
<organism evidence="5 6">
    <name type="scientific">Klenkia sesuvii</name>
    <dbReference type="NCBI Taxonomy" id="3103137"/>
    <lineage>
        <taxon>Bacteria</taxon>
        <taxon>Bacillati</taxon>
        <taxon>Actinomycetota</taxon>
        <taxon>Actinomycetes</taxon>
        <taxon>Geodermatophilales</taxon>
        <taxon>Geodermatophilaceae</taxon>
        <taxon>Klenkia</taxon>
    </lineage>
</organism>
<evidence type="ECO:0000256" key="3">
    <source>
        <dbReference type="ARBA" id="ARBA00022840"/>
    </source>
</evidence>
<gene>
    <name evidence="5" type="ORF">TEK04_08735</name>
</gene>
<dbReference type="EMBL" id="JBAPLU010000007">
    <property type="protein sequence ID" value="MEI4271807.1"/>
    <property type="molecule type" value="Genomic_DNA"/>
</dbReference>
<proteinExistence type="predicted"/>
<dbReference type="GO" id="GO:0005524">
    <property type="term" value="F:ATP binding"/>
    <property type="evidence" value="ECO:0007669"/>
    <property type="project" value="UniProtKB-KW"/>
</dbReference>